<reference evidence="2" key="1">
    <citation type="submission" date="2022-11" db="UniProtKB">
        <authorList>
            <consortium name="WormBaseParasite"/>
        </authorList>
    </citation>
    <scope>IDENTIFICATION</scope>
</reference>
<organism evidence="1 2">
    <name type="scientific">Panagrolaimus sp. PS1159</name>
    <dbReference type="NCBI Taxonomy" id="55785"/>
    <lineage>
        <taxon>Eukaryota</taxon>
        <taxon>Metazoa</taxon>
        <taxon>Ecdysozoa</taxon>
        <taxon>Nematoda</taxon>
        <taxon>Chromadorea</taxon>
        <taxon>Rhabditida</taxon>
        <taxon>Tylenchina</taxon>
        <taxon>Panagrolaimomorpha</taxon>
        <taxon>Panagrolaimoidea</taxon>
        <taxon>Panagrolaimidae</taxon>
        <taxon>Panagrolaimus</taxon>
    </lineage>
</organism>
<evidence type="ECO:0000313" key="2">
    <source>
        <dbReference type="WBParaSite" id="PS1159_v2.g14623.t3"/>
    </source>
</evidence>
<dbReference type="WBParaSite" id="PS1159_v2.g14623.t3">
    <property type="protein sequence ID" value="PS1159_v2.g14623.t3"/>
    <property type="gene ID" value="PS1159_v2.g14623"/>
</dbReference>
<sequence>MCDHGHSHGAGGGGCSSEVSEVIHADEGIEYNMNSLIDKDKVTVLNESIDGSGVRVFKDWREHLDNHGAGGGCSSEVSEVIHADEGIEYNMNSLIDKDKVTVLNESIDGSGVRVFKDWREHLDKTFYVESDVDEELLFNIPFTGHVKLTGITIMGDLNDTHPSRIRIFKDRESMSFSDIEGAKPDQEMQLKQDDEAKIDYPLIVTKFGNVHHLTLHFPSNFGGDETRIYYIAKIDYPLIVTKFGNVHHLTLHFPSNFGGNETRIYYIGLRGSFQHALRDQIVIATYEARPVPDDHKHSIPNANSYDVC</sequence>
<name>A0AC35F9S4_9BILA</name>
<accession>A0AC35F9S4</accession>
<protein>
    <submittedName>
        <fullName evidence="2">PITH domain-containing protein</fullName>
    </submittedName>
</protein>
<proteinExistence type="predicted"/>
<dbReference type="Proteomes" id="UP000887580">
    <property type="component" value="Unplaced"/>
</dbReference>
<evidence type="ECO:0000313" key="1">
    <source>
        <dbReference type="Proteomes" id="UP000887580"/>
    </source>
</evidence>